<evidence type="ECO:0000256" key="11">
    <source>
        <dbReference type="ARBA" id="ARBA00037208"/>
    </source>
</evidence>
<evidence type="ECO:0000256" key="8">
    <source>
        <dbReference type="ARBA" id="ARBA00022801"/>
    </source>
</evidence>
<dbReference type="Gene3D" id="3.40.140.10">
    <property type="entry name" value="Cytidine Deaminase, domain 2"/>
    <property type="match status" value="1"/>
</dbReference>
<dbReference type="InterPro" id="IPR044098">
    <property type="entry name" value="STAMBP/STALP-like_MPN"/>
</dbReference>
<dbReference type="GO" id="GO:0061578">
    <property type="term" value="F:K63-linked deubiquitinase activity"/>
    <property type="evidence" value="ECO:0007669"/>
    <property type="project" value="InterPro"/>
</dbReference>
<dbReference type="GO" id="GO:0016020">
    <property type="term" value="C:membrane"/>
    <property type="evidence" value="ECO:0007669"/>
    <property type="project" value="TreeGrafter"/>
</dbReference>
<evidence type="ECO:0000256" key="7">
    <source>
        <dbReference type="ARBA" id="ARBA00022786"/>
    </source>
</evidence>
<evidence type="ECO:0000256" key="6">
    <source>
        <dbReference type="ARBA" id="ARBA00022723"/>
    </source>
</evidence>
<evidence type="ECO:0000313" key="16">
    <source>
        <dbReference type="Proteomes" id="UP000094236"/>
    </source>
</evidence>
<keyword evidence="6" id="KW-0479">Metal-binding</keyword>
<keyword evidence="16" id="KW-1185">Reference proteome</keyword>
<comment type="function">
    <text evidence="11">Inhibitor of the DOA4 deubiquitinase involved in the regulation of protein degradation by the proteasome and maintenance of a normal level of free ubiquitin.</text>
</comment>
<evidence type="ECO:0000256" key="2">
    <source>
        <dbReference type="ARBA" id="ARBA00010981"/>
    </source>
</evidence>
<feature type="domain" description="MPN" evidence="14">
    <location>
        <begin position="3"/>
        <end position="136"/>
    </location>
</feature>
<dbReference type="SUPFAM" id="SSF102712">
    <property type="entry name" value="JAB1/MPN domain"/>
    <property type="match status" value="1"/>
</dbReference>
<proteinExistence type="inferred from homology"/>
<name>A0A1E4TXJ5_PACTA</name>
<dbReference type="Proteomes" id="UP000094236">
    <property type="component" value="Unassembled WGS sequence"/>
</dbReference>
<dbReference type="InterPro" id="IPR000555">
    <property type="entry name" value="JAMM/MPN+_dom"/>
</dbReference>
<evidence type="ECO:0000259" key="14">
    <source>
        <dbReference type="PROSITE" id="PS50249"/>
    </source>
</evidence>
<dbReference type="GO" id="GO:0006508">
    <property type="term" value="P:proteolysis"/>
    <property type="evidence" value="ECO:0007669"/>
    <property type="project" value="UniProtKB-KW"/>
</dbReference>
<keyword evidence="3" id="KW-0645">Protease</keyword>
<dbReference type="OrthoDB" id="3640at2759"/>
<reference evidence="16" key="1">
    <citation type="submission" date="2016-05" db="EMBL/GenBank/DDBJ databases">
        <title>Comparative genomics of biotechnologically important yeasts.</title>
        <authorList>
            <consortium name="DOE Joint Genome Institute"/>
            <person name="Riley R."/>
            <person name="Haridas S."/>
            <person name="Wolfe K.H."/>
            <person name="Lopes M.R."/>
            <person name="Hittinger C.T."/>
            <person name="Goker M."/>
            <person name="Salamov A."/>
            <person name="Wisecaver J."/>
            <person name="Long T.M."/>
            <person name="Aerts A.L."/>
            <person name="Barry K."/>
            <person name="Choi C."/>
            <person name="Clum A."/>
            <person name="Coughlan A.Y."/>
            <person name="Deshpande S."/>
            <person name="Douglass A.P."/>
            <person name="Hanson S.J."/>
            <person name="Klenk H.-P."/>
            <person name="Labutti K."/>
            <person name="Lapidus A."/>
            <person name="Lindquist E."/>
            <person name="Lipzen A."/>
            <person name="Meier-Kolthoff J.P."/>
            <person name="Ohm R.A."/>
            <person name="Otillar R.P."/>
            <person name="Pangilinan J."/>
            <person name="Peng Y."/>
            <person name="Rokas A."/>
            <person name="Rosa C.A."/>
            <person name="Scheuner C."/>
            <person name="Sibirny A.A."/>
            <person name="Slot J.C."/>
            <person name="Stielow J.B."/>
            <person name="Sun H."/>
            <person name="Kurtzman C.P."/>
            <person name="Blackwell M."/>
            <person name="Grigoriev I.V."/>
            <person name="Jeffries T.W."/>
        </authorList>
    </citation>
    <scope>NUCLEOTIDE SEQUENCE [LARGE SCALE GENOMIC DNA]</scope>
    <source>
        <strain evidence="16">NRRL Y-2460</strain>
    </source>
</reference>
<keyword evidence="5" id="KW-0789">Thiol protease inhibitor</keyword>
<evidence type="ECO:0000313" key="15">
    <source>
        <dbReference type="EMBL" id="ODV96475.1"/>
    </source>
</evidence>
<evidence type="ECO:0000256" key="13">
    <source>
        <dbReference type="ARBA" id="ARBA00039609"/>
    </source>
</evidence>
<dbReference type="FunFam" id="3.40.140.10:FF:000033">
    <property type="entry name" value="AMSH-like protease sst2"/>
    <property type="match status" value="1"/>
</dbReference>
<dbReference type="InterPro" id="IPR037518">
    <property type="entry name" value="MPN"/>
</dbReference>
<dbReference type="GO" id="GO:0004869">
    <property type="term" value="F:cysteine-type endopeptidase inhibitor activity"/>
    <property type="evidence" value="ECO:0007669"/>
    <property type="project" value="UniProtKB-KW"/>
</dbReference>
<comment type="similarity">
    <text evidence="2">Belongs to the peptidase M67C family.</text>
</comment>
<dbReference type="SMART" id="SM00232">
    <property type="entry name" value="JAB_MPN"/>
    <property type="match status" value="1"/>
</dbReference>
<keyword evidence="7" id="KW-0833">Ubl conjugation pathway</keyword>
<dbReference type="EMBL" id="KV454013">
    <property type="protein sequence ID" value="ODV96475.1"/>
    <property type="molecule type" value="Genomic_DNA"/>
</dbReference>
<evidence type="ECO:0000256" key="9">
    <source>
        <dbReference type="ARBA" id="ARBA00022833"/>
    </source>
</evidence>
<dbReference type="CDD" id="cd08066">
    <property type="entry name" value="MPN_AMSH_like"/>
    <property type="match status" value="1"/>
</dbReference>
<evidence type="ECO:0000256" key="10">
    <source>
        <dbReference type="ARBA" id="ARBA00023049"/>
    </source>
</evidence>
<dbReference type="PROSITE" id="PS50249">
    <property type="entry name" value="MPN"/>
    <property type="match status" value="1"/>
</dbReference>
<keyword evidence="10" id="KW-0482">Metalloprotease</keyword>
<evidence type="ECO:0000256" key="12">
    <source>
        <dbReference type="ARBA" id="ARBA00038426"/>
    </source>
</evidence>
<dbReference type="AlphaFoldDB" id="A0A1E4TXJ5"/>
<organism evidence="15 16">
    <name type="scientific">Pachysolen tannophilus NRRL Y-2460</name>
    <dbReference type="NCBI Taxonomy" id="669874"/>
    <lineage>
        <taxon>Eukaryota</taxon>
        <taxon>Fungi</taxon>
        <taxon>Dikarya</taxon>
        <taxon>Ascomycota</taxon>
        <taxon>Saccharomycotina</taxon>
        <taxon>Pichiomycetes</taxon>
        <taxon>Pachysolenaceae</taxon>
        <taxon>Pachysolen</taxon>
    </lineage>
</organism>
<keyword evidence="8" id="KW-0378">Hydrolase</keyword>
<keyword evidence="4" id="KW-0646">Protease inhibitor</keyword>
<dbReference type="GO" id="GO:0140492">
    <property type="term" value="F:metal-dependent deubiquitinase activity"/>
    <property type="evidence" value="ECO:0007669"/>
    <property type="project" value="InterPro"/>
</dbReference>
<comment type="cofactor">
    <cofactor evidence="1">
        <name>Zn(2+)</name>
        <dbReference type="ChEBI" id="CHEBI:29105"/>
    </cofactor>
</comment>
<gene>
    <name evidence="15" type="ORF">PACTADRAFT_40630</name>
</gene>
<evidence type="ECO:0000256" key="3">
    <source>
        <dbReference type="ARBA" id="ARBA00022670"/>
    </source>
</evidence>
<evidence type="ECO:0000256" key="4">
    <source>
        <dbReference type="ARBA" id="ARBA00022690"/>
    </source>
</evidence>
<dbReference type="Pfam" id="PF01398">
    <property type="entry name" value="JAB"/>
    <property type="match status" value="1"/>
</dbReference>
<evidence type="ECO:0000256" key="5">
    <source>
        <dbReference type="ARBA" id="ARBA00022704"/>
    </source>
</evidence>
<keyword evidence="9" id="KW-0862">Zinc</keyword>
<protein>
    <recommendedName>
        <fullName evidence="13">Regulator of free ubiquitin chains 1</fullName>
    </recommendedName>
</protein>
<dbReference type="PANTHER" id="PTHR12947:SF13">
    <property type="entry name" value="FI19924P1"/>
    <property type="match status" value="1"/>
</dbReference>
<dbReference type="STRING" id="669874.A0A1E4TXJ5"/>
<dbReference type="GO" id="GO:0070536">
    <property type="term" value="P:protein K63-linked deubiquitination"/>
    <property type="evidence" value="ECO:0007669"/>
    <property type="project" value="InterPro"/>
</dbReference>
<comment type="similarity">
    <text evidence="12">Belongs to the RFU1 family.</text>
</comment>
<dbReference type="GO" id="GO:0005768">
    <property type="term" value="C:endosome"/>
    <property type="evidence" value="ECO:0007669"/>
    <property type="project" value="TreeGrafter"/>
</dbReference>
<dbReference type="GO" id="GO:0046872">
    <property type="term" value="F:metal ion binding"/>
    <property type="evidence" value="ECO:0007669"/>
    <property type="project" value="UniProtKB-KW"/>
</dbReference>
<feature type="non-terminal residue" evidence="15">
    <location>
        <position position="1"/>
    </location>
</feature>
<evidence type="ECO:0000256" key="1">
    <source>
        <dbReference type="ARBA" id="ARBA00001947"/>
    </source>
</evidence>
<accession>A0A1E4TXJ5</accession>
<dbReference type="PANTHER" id="PTHR12947">
    <property type="entry name" value="AMSH-LIKE PROTEASE"/>
    <property type="match status" value="1"/>
</dbReference>
<sequence>LRTVFVPFDLKQKFLDIAQENTIQELETCGILAGKLSRNAFFITTLIIPRQISTRDTCETLDEEKLFEITDEKGLFVLGWIHTHPTQSCFLSSVDLHTQNSYQIMLNEAIAIVLSPHPKFSYEDFGCFRLTDPPGLPIITACNKNGFHPHNEKNLYVTCNRINGDINMGHVVIRNGLPFEVIDTRKS</sequence>